<organism evidence="2 3">
    <name type="scientific">Actinomadura alba</name>
    <dbReference type="NCBI Taxonomy" id="406431"/>
    <lineage>
        <taxon>Bacteria</taxon>
        <taxon>Bacillati</taxon>
        <taxon>Actinomycetota</taxon>
        <taxon>Actinomycetes</taxon>
        <taxon>Streptosporangiales</taxon>
        <taxon>Thermomonosporaceae</taxon>
        <taxon>Actinomadura</taxon>
    </lineage>
</organism>
<comment type="caution">
    <text evidence="2">The sequence shown here is derived from an EMBL/GenBank/DDBJ whole genome shotgun (WGS) entry which is preliminary data.</text>
</comment>
<name>A0ABR7LR74_9ACTN</name>
<evidence type="ECO:0000313" key="3">
    <source>
        <dbReference type="Proteomes" id="UP000805614"/>
    </source>
</evidence>
<dbReference type="EMBL" id="JABVEC010000012">
    <property type="protein sequence ID" value="MBC6467348.1"/>
    <property type="molecule type" value="Genomic_DNA"/>
</dbReference>
<sequence>MIAGLAVIVVLQAVVAVVVIGAVTADRDADQSRPAPATASPHPLRPPQPTDDQAPPGPTMSTTTMPTMTPRPTPTVTRLAWRTETLSSGAQLLVLGDVDAVPRDPSAISAEDYHAAEERGDVKVVKVRGWWCVTKVEARLSLSAGYVRSAGFETRCSQRPGRMRQHFRFERSSWSGMRGYSGGDVTPWTGAQIQASGQRSVPCPAGRTGTYDYRLRVFLQIERLPVGEVPALSNDRFRGDCGTGVS</sequence>
<evidence type="ECO:0000313" key="2">
    <source>
        <dbReference type="EMBL" id="MBC6467348.1"/>
    </source>
</evidence>
<reference evidence="2 3" key="1">
    <citation type="submission" date="2020-06" db="EMBL/GenBank/DDBJ databases">
        <title>Actinomadura xiongansis sp. nov., isolated from soil of Baiyangdian.</title>
        <authorList>
            <person name="Zhang X."/>
        </authorList>
    </citation>
    <scope>NUCLEOTIDE SEQUENCE [LARGE SCALE GENOMIC DNA]</scope>
    <source>
        <strain evidence="2 3">HBUM206468</strain>
    </source>
</reference>
<keyword evidence="3" id="KW-1185">Reference proteome</keyword>
<proteinExistence type="predicted"/>
<feature type="region of interest" description="Disordered" evidence="1">
    <location>
        <begin position="27"/>
        <end position="74"/>
    </location>
</feature>
<dbReference type="RefSeq" id="WP_187244351.1">
    <property type="nucleotide sequence ID" value="NZ_BAAAOK010000005.1"/>
</dbReference>
<gene>
    <name evidence="2" type="ORF">HKK74_17875</name>
</gene>
<protein>
    <recommendedName>
        <fullName evidence="4">Serine/threonine protein kinase</fullName>
    </recommendedName>
</protein>
<accession>A0ABR7LR74</accession>
<evidence type="ECO:0008006" key="4">
    <source>
        <dbReference type="Google" id="ProtNLM"/>
    </source>
</evidence>
<evidence type="ECO:0000256" key="1">
    <source>
        <dbReference type="SAM" id="MobiDB-lite"/>
    </source>
</evidence>
<feature type="compositionally biased region" description="Low complexity" evidence="1">
    <location>
        <begin position="59"/>
        <end position="74"/>
    </location>
</feature>
<dbReference type="Proteomes" id="UP000805614">
    <property type="component" value="Unassembled WGS sequence"/>
</dbReference>